<dbReference type="InterPro" id="IPR011006">
    <property type="entry name" value="CheY-like_superfamily"/>
</dbReference>
<evidence type="ECO:0000256" key="3">
    <source>
        <dbReference type="ARBA" id="ARBA00022553"/>
    </source>
</evidence>
<dbReference type="InterPro" id="IPR001789">
    <property type="entry name" value="Sig_transdc_resp-reg_receiver"/>
</dbReference>
<proteinExistence type="predicted"/>
<dbReference type="EMBL" id="BDCO01000002">
    <property type="protein sequence ID" value="GAT31902.1"/>
    <property type="molecule type" value="Genomic_DNA"/>
</dbReference>
<evidence type="ECO:0000256" key="4">
    <source>
        <dbReference type="ARBA" id="ARBA00022679"/>
    </source>
</evidence>
<evidence type="ECO:0000313" key="10">
    <source>
        <dbReference type="EMBL" id="GAT31902.1"/>
    </source>
</evidence>
<feature type="transmembrane region" description="Helical" evidence="7">
    <location>
        <begin position="75"/>
        <end position="97"/>
    </location>
</feature>
<dbReference type="Gene3D" id="3.30.565.10">
    <property type="entry name" value="Histidine kinase-like ATPase, C-terminal domain"/>
    <property type="match status" value="1"/>
</dbReference>
<evidence type="ECO:0000256" key="2">
    <source>
        <dbReference type="ARBA" id="ARBA00012438"/>
    </source>
</evidence>
<dbReference type="RefSeq" id="WP_075077773.1">
    <property type="nucleotide sequence ID" value="NZ_BDCO01000002.1"/>
</dbReference>
<dbReference type="PRINTS" id="PR00344">
    <property type="entry name" value="BCTRLSENSOR"/>
</dbReference>
<gene>
    <name evidence="10" type="ORF">TSACC_2296</name>
</gene>
<evidence type="ECO:0000256" key="6">
    <source>
        <dbReference type="PROSITE-ProRule" id="PRU00169"/>
    </source>
</evidence>
<dbReference type="PROSITE" id="PS50110">
    <property type="entry name" value="RESPONSE_REGULATORY"/>
    <property type="match status" value="1"/>
</dbReference>
<dbReference type="GO" id="GO:0000155">
    <property type="term" value="F:phosphorelay sensor kinase activity"/>
    <property type="evidence" value="ECO:0007669"/>
    <property type="project" value="InterPro"/>
</dbReference>
<dbReference type="InterPro" id="IPR036097">
    <property type="entry name" value="HisK_dim/P_sf"/>
</dbReference>
<comment type="caution">
    <text evidence="10">The sequence shown here is derived from an EMBL/GenBank/DDBJ whole genome shotgun (WGS) entry which is preliminary data.</text>
</comment>
<dbReference type="SMART" id="SM00388">
    <property type="entry name" value="HisKA"/>
    <property type="match status" value="1"/>
</dbReference>
<dbReference type="InterPro" id="IPR003594">
    <property type="entry name" value="HATPase_dom"/>
</dbReference>
<feature type="domain" description="Response regulatory" evidence="9">
    <location>
        <begin position="383"/>
        <end position="502"/>
    </location>
</feature>
<keyword evidence="4" id="KW-0808">Transferase</keyword>
<dbReference type="CDD" id="cd16922">
    <property type="entry name" value="HATPase_EvgS-ArcB-TorS-like"/>
    <property type="match status" value="1"/>
</dbReference>
<keyword evidence="7" id="KW-0812">Transmembrane</keyword>
<dbReference type="Pfam" id="PF00072">
    <property type="entry name" value="Response_reg"/>
    <property type="match status" value="1"/>
</dbReference>
<dbReference type="Gene3D" id="1.10.287.130">
    <property type="match status" value="1"/>
</dbReference>
<dbReference type="SMART" id="SM00387">
    <property type="entry name" value="HATPase_c"/>
    <property type="match status" value="1"/>
</dbReference>
<dbReference type="InterPro" id="IPR005467">
    <property type="entry name" value="His_kinase_dom"/>
</dbReference>
<keyword evidence="7" id="KW-1133">Transmembrane helix</keyword>
<accession>A0A146G348</accession>
<dbReference type="Pfam" id="PF00512">
    <property type="entry name" value="HisKA"/>
    <property type="match status" value="1"/>
</dbReference>
<dbReference type="SUPFAM" id="SSF52172">
    <property type="entry name" value="CheY-like"/>
    <property type="match status" value="1"/>
</dbReference>
<dbReference type="InParanoid" id="A0A146G348"/>
<dbReference type="SUPFAM" id="SSF47384">
    <property type="entry name" value="Homodimeric domain of signal transducing histidine kinase"/>
    <property type="match status" value="1"/>
</dbReference>
<dbReference type="Proteomes" id="UP000076023">
    <property type="component" value="Unassembled WGS sequence"/>
</dbReference>
<dbReference type="CDD" id="cd00082">
    <property type="entry name" value="HisKA"/>
    <property type="match status" value="1"/>
</dbReference>
<dbReference type="InterPro" id="IPR004358">
    <property type="entry name" value="Sig_transdc_His_kin-like_C"/>
</dbReference>
<dbReference type="Pfam" id="PF02518">
    <property type="entry name" value="HATPase_c"/>
    <property type="match status" value="1"/>
</dbReference>
<protein>
    <recommendedName>
        <fullName evidence="2">histidine kinase</fullName>
        <ecNumber evidence="2">2.7.13.3</ecNumber>
    </recommendedName>
</protein>
<keyword evidence="3 6" id="KW-0597">Phosphoprotein</keyword>
<comment type="catalytic activity">
    <reaction evidence="1">
        <text>ATP + protein L-histidine = ADP + protein N-phospho-L-histidine.</text>
        <dbReference type="EC" id="2.7.13.3"/>
    </reaction>
</comment>
<dbReference type="Gene3D" id="3.40.50.2300">
    <property type="match status" value="1"/>
</dbReference>
<dbReference type="CDD" id="cd17546">
    <property type="entry name" value="REC_hyHK_CKI1_RcsC-like"/>
    <property type="match status" value="1"/>
</dbReference>
<dbReference type="SMART" id="SM00448">
    <property type="entry name" value="REC"/>
    <property type="match status" value="1"/>
</dbReference>
<evidence type="ECO:0000256" key="1">
    <source>
        <dbReference type="ARBA" id="ARBA00000085"/>
    </source>
</evidence>
<dbReference type="EC" id="2.7.13.3" evidence="2"/>
<evidence type="ECO:0000256" key="5">
    <source>
        <dbReference type="ARBA" id="ARBA00022777"/>
    </source>
</evidence>
<keyword evidence="5 10" id="KW-0418">Kinase</keyword>
<reference evidence="11" key="1">
    <citation type="journal article" date="2017" name="Genome Announc.">
        <title>Draft Genome Sequence of Terrimicrobium sacchariphilum NM-5T, a Facultative Anaerobic Soil Bacterium of the Class Spartobacteria.</title>
        <authorList>
            <person name="Qiu Y.L."/>
            <person name="Tourlousse D.M."/>
            <person name="Matsuura N."/>
            <person name="Ohashi A."/>
            <person name="Sekiguchi Y."/>
        </authorList>
    </citation>
    <scope>NUCLEOTIDE SEQUENCE [LARGE SCALE GENOMIC DNA]</scope>
    <source>
        <strain evidence="11">NM-5</strain>
    </source>
</reference>
<dbReference type="PANTHER" id="PTHR43047">
    <property type="entry name" value="TWO-COMPONENT HISTIDINE PROTEIN KINASE"/>
    <property type="match status" value="1"/>
</dbReference>
<keyword evidence="11" id="KW-1185">Reference proteome</keyword>
<dbReference type="InterPro" id="IPR036890">
    <property type="entry name" value="HATPase_C_sf"/>
</dbReference>
<feature type="modified residue" description="4-aspartylphosphate" evidence="6">
    <location>
        <position position="432"/>
    </location>
</feature>
<dbReference type="PANTHER" id="PTHR43047:SF64">
    <property type="entry name" value="HISTIDINE KINASE CONTAINING CHEY-HOMOLOGOUS RECEIVER DOMAIN AND PAS DOMAIN-RELATED"/>
    <property type="match status" value="1"/>
</dbReference>
<dbReference type="AlphaFoldDB" id="A0A146G348"/>
<dbReference type="STRING" id="690879.TSACC_2296"/>
<feature type="domain" description="Histidine kinase" evidence="8">
    <location>
        <begin position="144"/>
        <end position="361"/>
    </location>
</feature>
<evidence type="ECO:0000313" key="11">
    <source>
        <dbReference type="Proteomes" id="UP000076023"/>
    </source>
</evidence>
<keyword evidence="7" id="KW-0472">Membrane</keyword>
<dbReference type="SUPFAM" id="SSF55874">
    <property type="entry name" value="ATPase domain of HSP90 chaperone/DNA topoisomerase II/histidine kinase"/>
    <property type="match status" value="1"/>
</dbReference>
<evidence type="ECO:0000256" key="7">
    <source>
        <dbReference type="SAM" id="Phobius"/>
    </source>
</evidence>
<dbReference type="InterPro" id="IPR003661">
    <property type="entry name" value="HisK_dim/P_dom"/>
</dbReference>
<dbReference type="PROSITE" id="PS50109">
    <property type="entry name" value="HIS_KIN"/>
    <property type="match status" value="1"/>
</dbReference>
<evidence type="ECO:0000259" key="8">
    <source>
        <dbReference type="PROSITE" id="PS50109"/>
    </source>
</evidence>
<sequence length="514" mass="55426">MTATIHRLKVVITDCSAGLNISLMLLVAGIAIVGFLPAFEAVRTQDELSPPFAALSSEPSRVFGKDGAGHPLKPWVAITGTILATLLGVALTVGSACKAKADVEKHRRACAEIESLARSHAQELGVTVEKLARAEAVKSDFLSIMSHELRTPLNTIIGYTQLLLEEPPSSQLRREYLEAILSGGDALRGVIHEVLDFSSVDRGSINIQQEPVDIRQLVRKVLLAMRPPHLCERLVAEIDESLPARILTDENKLRQVILNLVANALKFAPTGQVTVRCGMEKDGQRLAVKVIDDGIGMAEAQIHRLFEPFLQTEPATRRRSSGVGLGLAICQRFIEAMGGSITAKSQPGKGTHISFWLPLRPAAVDESAGHEIGLTPDGLGSLRCLVVDDNQVNRKLMVTLLARLGMKPLSAGSGEECLAVFRQVRLDVIFMDLDMPEMDGFDTTLEIRRMETSRGISPVPVIALTADVLEGVRQRCAQTGMNGFLAKPIRAHELTAVLHSLPGNCQAGSGPLGS</sequence>
<dbReference type="OrthoDB" id="9809348at2"/>
<organism evidence="10 11">
    <name type="scientific">Terrimicrobium sacchariphilum</name>
    <dbReference type="NCBI Taxonomy" id="690879"/>
    <lineage>
        <taxon>Bacteria</taxon>
        <taxon>Pseudomonadati</taxon>
        <taxon>Verrucomicrobiota</taxon>
        <taxon>Terrimicrobiia</taxon>
        <taxon>Terrimicrobiales</taxon>
        <taxon>Terrimicrobiaceae</taxon>
        <taxon>Terrimicrobium</taxon>
    </lineage>
</organism>
<name>A0A146G348_TERSA</name>
<feature type="transmembrane region" description="Helical" evidence="7">
    <location>
        <begin position="21"/>
        <end position="39"/>
    </location>
</feature>
<dbReference type="FunFam" id="3.30.565.10:FF:000010">
    <property type="entry name" value="Sensor histidine kinase RcsC"/>
    <property type="match status" value="1"/>
</dbReference>
<evidence type="ECO:0000259" key="9">
    <source>
        <dbReference type="PROSITE" id="PS50110"/>
    </source>
</evidence>